<protein>
    <submittedName>
        <fullName evidence="4">LytTR family transcriptional regulator</fullName>
    </submittedName>
</protein>
<dbReference type="InterPro" id="IPR007492">
    <property type="entry name" value="LytTR_DNA-bd_dom"/>
</dbReference>
<proteinExistence type="predicted"/>
<evidence type="ECO:0000313" key="5">
    <source>
        <dbReference type="Proteomes" id="UP000325161"/>
    </source>
</evidence>
<dbReference type="GO" id="GO:0000156">
    <property type="term" value="F:phosphorelay response regulator activity"/>
    <property type="evidence" value="ECO:0007669"/>
    <property type="project" value="InterPro"/>
</dbReference>
<reference evidence="4 5" key="1">
    <citation type="submission" date="2019-08" db="EMBL/GenBank/DDBJ databases">
        <title>Amphibian skin-associated Pigmentiphaga: genome sequence and occurrence across geography and hosts.</title>
        <authorList>
            <person name="Bletz M.C."/>
            <person name="Bunk B."/>
            <person name="Sproeer C."/>
            <person name="Biwer P."/>
            <person name="Reiter S."/>
            <person name="Rabemananjara F.C.E."/>
            <person name="Schulz S."/>
            <person name="Overmann J."/>
            <person name="Vences M."/>
        </authorList>
    </citation>
    <scope>NUCLEOTIDE SEQUENCE [LARGE SCALE GENOMIC DNA]</scope>
    <source>
        <strain evidence="4 5">Mada1488</strain>
    </source>
</reference>
<name>A0A5C0AYV9_9BURK</name>
<dbReference type="PANTHER" id="PTHR37299:SF1">
    <property type="entry name" value="STAGE 0 SPORULATION PROTEIN A HOMOLOG"/>
    <property type="match status" value="1"/>
</dbReference>
<dbReference type="OrthoDB" id="236568at2"/>
<evidence type="ECO:0000313" key="4">
    <source>
        <dbReference type="EMBL" id="QEI07568.1"/>
    </source>
</evidence>
<keyword evidence="5" id="KW-1185">Reference proteome</keyword>
<dbReference type="SMART" id="SM00850">
    <property type="entry name" value="LytTR"/>
    <property type="match status" value="1"/>
</dbReference>
<dbReference type="Proteomes" id="UP000325161">
    <property type="component" value="Chromosome"/>
</dbReference>
<feature type="domain" description="HTH LytTR-type" evidence="3">
    <location>
        <begin position="155"/>
        <end position="265"/>
    </location>
</feature>
<dbReference type="Gene3D" id="2.40.50.1020">
    <property type="entry name" value="LytTr DNA-binding domain"/>
    <property type="match status" value="1"/>
</dbReference>
<dbReference type="KEGG" id="pacr:FXN63_18295"/>
<dbReference type="GO" id="GO:0003677">
    <property type="term" value="F:DNA binding"/>
    <property type="evidence" value="ECO:0007669"/>
    <property type="project" value="InterPro"/>
</dbReference>
<dbReference type="PROSITE" id="PS50930">
    <property type="entry name" value="HTH_LYTTR"/>
    <property type="match status" value="1"/>
</dbReference>
<dbReference type="PROSITE" id="PS50110">
    <property type="entry name" value="RESPONSE_REGULATORY"/>
    <property type="match status" value="1"/>
</dbReference>
<dbReference type="RefSeq" id="WP_148816615.1">
    <property type="nucleotide sequence ID" value="NZ_CP043046.1"/>
</dbReference>
<dbReference type="Gene3D" id="3.40.50.2300">
    <property type="match status" value="1"/>
</dbReference>
<dbReference type="EMBL" id="CP043046">
    <property type="protein sequence ID" value="QEI07568.1"/>
    <property type="molecule type" value="Genomic_DNA"/>
</dbReference>
<gene>
    <name evidence="4" type="ORF">FXN63_18295</name>
</gene>
<dbReference type="SUPFAM" id="SSF52172">
    <property type="entry name" value="CheY-like"/>
    <property type="match status" value="1"/>
</dbReference>
<sequence>MNTIIEDDRNELSAFRGREATMTASVLVIADDPAARQRLHRQLRDITRDVPLRTALSASDDALDEARRLGVDVVVVDGRPEETDGPTLWRALASLHPAPVFVFIGFIDNPQAMVPELRVAARLNRPVRRDVLADVLRDAAGGQAAPAVQSTARFVSVAERGRVLHVPIEDVVYLKAELKYVTVRTREREYLTDASLLMLDAAFPGVFLRIHRNALIARHAIIGIERVSGGSADNEAVRQVVLDGVPERLPVSRRQWAAVKAVIEGHLVRY</sequence>
<dbReference type="InterPro" id="IPR011006">
    <property type="entry name" value="CheY-like_superfamily"/>
</dbReference>
<feature type="domain" description="Response regulatory" evidence="2">
    <location>
        <begin position="25"/>
        <end position="140"/>
    </location>
</feature>
<accession>A0A5C0AYV9</accession>
<keyword evidence="1" id="KW-0597">Phosphoprotein</keyword>
<organism evidence="4 5">
    <name type="scientific">Pigmentiphaga aceris</name>
    <dbReference type="NCBI Taxonomy" id="1940612"/>
    <lineage>
        <taxon>Bacteria</taxon>
        <taxon>Pseudomonadati</taxon>
        <taxon>Pseudomonadota</taxon>
        <taxon>Betaproteobacteria</taxon>
        <taxon>Burkholderiales</taxon>
        <taxon>Alcaligenaceae</taxon>
        <taxon>Pigmentiphaga</taxon>
    </lineage>
</organism>
<dbReference type="InterPro" id="IPR046947">
    <property type="entry name" value="LytR-like"/>
</dbReference>
<dbReference type="PANTHER" id="PTHR37299">
    <property type="entry name" value="TRANSCRIPTIONAL REGULATOR-RELATED"/>
    <property type="match status" value="1"/>
</dbReference>
<evidence type="ECO:0000259" key="3">
    <source>
        <dbReference type="PROSITE" id="PS50930"/>
    </source>
</evidence>
<evidence type="ECO:0000256" key="1">
    <source>
        <dbReference type="PROSITE-ProRule" id="PRU00169"/>
    </source>
</evidence>
<feature type="modified residue" description="4-aspartylphosphate" evidence="1">
    <location>
        <position position="77"/>
    </location>
</feature>
<dbReference type="InterPro" id="IPR001789">
    <property type="entry name" value="Sig_transdc_resp-reg_receiver"/>
</dbReference>
<dbReference type="Pfam" id="PF04397">
    <property type="entry name" value="LytTR"/>
    <property type="match status" value="1"/>
</dbReference>
<evidence type="ECO:0000259" key="2">
    <source>
        <dbReference type="PROSITE" id="PS50110"/>
    </source>
</evidence>
<dbReference type="AlphaFoldDB" id="A0A5C0AYV9"/>